<evidence type="ECO:0000313" key="5">
    <source>
        <dbReference type="Proteomes" id="UP000054558"/>
    </source>
</evidence>
<evidence type="ECO:0000256" key="2">
    <source>
        <dbReference type="ARBA" id="ARBA00022803"/>
    </source>
</evidence>
<keyword evidence="2" id="KW-0802">TPR repeat</keyword>
<dbReference type="SMART" id="SM00028">
    <property type="entry name" value="TPR"/>
    <property type="match status" value="3"/>
</dbReference>
<dbReference type="OrthoDB" id="498540at2759"/>
<evidence type="ECO:0000256" key="3">
    <source>
        <dbReference type="SAM" id="Phobius"/>
    </source>
</evidence>
<dbReference type="PANTHER" id="PTHR11242:SF0">
    <property type="entry name" value="TPR_REGION DOMAIN-CONTAINING PROTEIN"/>
    <property type="match status" value="1"/>
</dbReference>
<evidence type="ECO:0008006" key="6">
    <source>
        <dbReference type="Google" id="ProtNLM"/>
    </source>
</evidence>
<dbReference type="InterPro" id="IPR019734">
    <property type="entry name" value="TPR_rpt"/>
</dbReference>
<dbReference type="Proteomes" id="UP000054558">
    <property type="component" value="Unassembled WGS sequence"/>
</dbReference>
<dbReference type="AlphaFoldDB" id="A0A0U9HJ55"/>
<feature type="transmembrane region" description="Helical" evidence="3">
    <location>
        <begin position="347"/>
        <end position="370"/>
    </location>
</feature>
<dbReference type="SUPFAM" id="SSF48452">
    <property type="entry name" value="TPR-like"/>
    <property type="match status" value="1"/>
</dbReference>
<dbReference type="PANTHER" id="PTHR11242">
    <property type="entry name" value="ARYL HYDROCARBON RECEPTOR INTERACTING PROTEIN RELATED"/>
    <property type="match status" value="1"/>
</dbReference>
<dbReference type="EMBL" id="DF236998">
    <property type="protein sequence ID" value="GAQ80231.1"/>
    <property type="molecule type" value="Genomic_DNA"/>
</dbReference>
<keyword evidence="5" id="KW-1185">Reference proteome</keyword>
<reference evidence="4 5" key="1">
    <citation type="journal article" date="2014" name="Nat. Commun.">
        <title>Klebsormidium flaccidum genome reveals primary factors for plant terrestrial adaptation.</title>
        <authorList>
            <person name="Hori K."/>
            <person name="Maruyama F."/>
            <person name="Fujisawa T."/>
            <person name="Togashi T."/>
            <person name="Yamamoto N."/>
            <person name="Seo M."/>
            <person name="Sato S."/>
            <person name="Yamada T."/>
            <person name="Mori H."/>
            <person name="Tajima N."/>
            <person name="Moriyama T."/>
            <person name="Ikeuchi M."/>
            <person name="Watanabe M."/>
            <person name="Wada H."/>
            <person name="Kobayashi K."/>
            <person name="Saito M."/>
            <person name="Masuda T."/>
            <person name="Sasaki-Sekimoto Y."/>
            <person name="Mashiguchi K."/>
            <person name="Awai K."/>
            <person name="Shimojima M."/>
            <person name="Masuda S."/>
            <person name="Iwai M."/>
            <person name="Nobusawa T."/>
            <person name="Narise T."/>
            <person name="Kondo S."/>
            <person name="Saito H."/>
            <person name="Sato R."/>
            <person name="Murakawa M."/>
            <person name="Ihara Y."/>
            <person name="Oshima-Yamada Y."/>
            <person name="Ohtaka K."/>
            <person name="Satoh M."/>
            <person name="Sonobe K."/>
            <person name="Ishii M."/>
            <person name="Ohtani R."/>
            <person name="Kanamori-Sato M."/>
            <person name="Honoki R."/>
            <person name="Miyazaki D."/>
            <person name="Mochizuki H."/>
            <person name="Umetsu J."/>
            <person name="Higashi K."/>
            <person name="Shibata D."/>
            <person name="Kamiya Y."/>
            <person name="Sato N."/>
            <person name="Nakamura Y."/>
            <person name="Tabata S."/>
            <person name="Ida S."/>
            <person name="Kurokawa K."/>
            <person name="Ohta H."/>
        </authorList>
    </citation>
    <scope>NUCLEOTIDE SEQUENCE [LARGE SCALE GENOMIC DNA]</scope>
    <source>
        <strain evidence="4 5">NIES-2285</strain>
    </source>
</reference>
<dbReference type="OMA" id="WTCTEVL"/>
<dbReference type="InterPro" id="IPR039663">
    <property type="entry name" value="AIP/AIPL1/TTC9"/>
</dbReference>
<dbReference type="InterPro" id="IPR011990">
    <property type="entry name" value="TPR-like_helical_dom_sf"/>
</dbReference>
<sequence>MAILEEALDEPQDKPGLVEGPLNDLLKTAVDSEQASASQRRKGFDAAPDFMRRTLIFASEPDIQAVRKTSFERAFKLSLSYKEKGNALYKEGKDKEALDEYSRAISIFRHFRRDGEDFVLVLQDEGSLTSEEKQNMHDVLLGCFLNAAACLLRNKRAPEAIFACQEALRIDSQSVKALFRRAMAFIQMDSDASIDAAENDLALAVRLAPASAEIKAALKQCRELKTERDKKAKETYSGMFDKGRLYDDKEVAKGGLPKVPGLPGELSERGETERIEIDAETFLKEGSAAGVDMNAPWAKKRLKELQEKAKTGKRGKESTATGGKWSKAIAIARRAADKRYWVSIPTLLYAIIFVNIAVRLFEFLQLMYYWMRDSQ</sequence>
<dbReference type="Gene3D" id="1.25.40.10">
    <property type="entry name" value="Tetratricopeptide repeat domain"/>
    <property type="match status" value="1"/>
</dbReference>
<protein>
    <recommendedName>
        <fullName evidence="6">Peptidyl-prolyl cis-trans isomerase</fullName>
    </recommendedName>
</protein>
<gene>
    <name evidence="4" type="ORF">KFL_000490210</name>
</gene>
<keyword evidence="3" id="KW-1133">Transmembrane helix</keyword>
<name>A0A0U9HJ55_KLENI</name>
<evidence type="ECO:0000313" key="4">
    <source>
        <dbReference type="EMBL" id="GAQ80231.1"/>
    </source>
</evidence>
<evidence type="ECO:0000256" key="1">
    <source>
        <dbReference type="ARBA" id="ARBA00022737"/>
    </source>
</evidence>
<accession>A0A0U9HJ55</accession>
<keyword evidence="3" id="KW-0472">Membrane</keyword>
<organism evidence="4 5">
    <name type="scientific">Klebsormidium nitens</name>
    <name type="common">Green alga</name>
    <name type="synonym">Ulothrix nitens</name>
    <dbReference type="NCBI Taxonomy" id="105231"/>
    <lineage>
        <taxon>Eukaryota</taxon>
        <taxon>Viridiplantae</taxon>
        <taxon>Streptophyta</taxon>
        <taxon>Klebsormidiophyceae</taxon>
        <taxon>Klebsormidiales</taxon>
        <taxon>Klebsormidiaceae</taxon>
        <taxon>Klebsormidium</taxon>
    </lineage>
</organism>
<keyword evidence="1" id="KW-0677">Repeat</keyword>
<keyword evidence="3" id="KW-0812">Transmembrane</keyword>
<dbReference type="STRING" id="105231.A0A0U9HJ55"/>
<proteinExistence type="predicted"/>